<keyword evidence="5" id="KW-0223">Dioxygenase</keyword>
<sequence>MPNMVINQVPKLLTGPSAWLGKDLVKESNWIISWTSSQIADLENAGKYFLSLNQPLENISPSLFPIPKLKPQIDAISNVLLNGRGFVLLKGLPVEKFGVELSAVIYLGLGVHLGNLRSNNAKGHLLGHVKDQGADIQNRNVRFYQTNKKLDFHTDSADLVGLLCLQKAKAGGESYIASSMSLFNEISLRRPDLIEALFTPFPTDRRGEIPDGCDPWYSMPIFTWYENQLTCTYIRQYIDAAQRNFPEVPRLSDAQIEAMNLIDSILAEGEIVLPMAFEPGDIQILNNHQILHSRSDFENWPEPERHRHLLRLWIAPMNARPLPNYYEPRWISTTPGKRGGIIVAGAKPTVQLEPH</sequence>
<name>A0A6M9PP96_9BURK</name>
<keyword evidence="2" id="KW-0560">Oxidoreductase</keyword>
<dbReference type="InterPro" id="IPR050411">
    <property type="entry name" value="AlphaKG_dependent_hydroxylases"/>
</dbReference>
<dbReference type="Proteomes" id="UP000500806">
    <property type="component" value="Chromosome"/>
</dbReference>
<keyword evidence="3" id="KW-0045">Antibiotic biosynthesis</keyword>
<comment type="cofactor">
    <cofactor evidence="1">
        <name>Fe(2+)</name>
        <dbReference type="ChEBI" id="CHEBI:29033"/>
    </cofactor>
</comment>
<dbReference type="GO" id="GO:0017000">
    <property type="term" value="P:antibiotic biosynthetic process"/>
    <property type="evidence" value="ECO:0007669"/>
    <property type="project" value="UniProtKB-KW"/>
</dbReference>
<dbReference type="PANTHER" id="PTHR10696">
    <property type="entry name" value="GAMMA-BUTYROBETAINE HYDROXYLASE-RELATED"/>
    <property type="match status" value="1"/>
</dbReference>
<dbReference type="Gene3D" id="3.60.130.10">
    <property type="entry name" value="Clavaminate synthase-like"/>
    <property type="match status" value="1"/>
</dbReference>
<protein>
    <submittedName>
        <fullName evidence="5">Taurine catabolism dioxygenase TauD</fullName>
    </submittedName>
</protein>
<keyword evidence="6" id="KW-1185">Reference proteome</keyword>
<dbReference type="AlphaFoldDB" id="A0A6M9PP96"/>
<evidence type="ECO:0000313" key="6">
    <source>
        <dbReference type="Proteomes" id="UP000500806"/>
    </source>
</evidence>
<dbReference type="GO" id="GO:0016706">
    <property type="term" value="F:2-oxoglutarate-dependent dioxygenase activity"/>
    <property type="evidence" value="ECO:0007669"/>
    <property type="project" value="UniProtKB-ARBA"/>
</dbReference>
<dbReference type="Pfam" id="PF02668">
    <property type="entry name" value="TauD"/>
    <property type="match status" value="1"/>
</dbReference>
<accession>A0A6M9PP96</accession>
<reference evidence="5 6" key="1">
    <citation type="submission" date="2018-04" db="EMBL/GenBank/DDBJ databases">
        <title>Polynucleobacter sp. LimPoW16 genome.</title>
        <authorList>
            <person name="Hahn M.W."/>
        </authorList>
    </citation>
    <scope>NUCLEOTIDE SEQUENCE [LARGE SCALE GENOMIC DNA]</scope>
    <source>
        <strain evidence="5 6">LimPoW16</strain>
    </source>
</reference>
<dbReference type="KEGG" id="pani:DCO16_03550"/>
<evidence type="ECO:0000256" key="1">
    <source>
        <dbReference type="ARBA" id="ARBA00001954"/>
    </source>
</evidence>
<evidence type="ECO:0000256" key="2">
    <source>
        <dbReference type="ARBA" id="ARBA00023002"/>
    </source>
</evidence>
<evidence type="ECO:0000256" key="3">
    <source>
        <dbReference type="ARBA" id="ARBA00023194"/>
    </source>
</evidence>
<dbReference type="PANTHER" id="PTHR10696:SF56">
    <property type="entry name" value="TAUD_TFDA-LIKE DOMAIN-CONTAINING PROTEIN"/>
    <property type="match status" value="1"/>
</dbReference>
<dbReference type="EMBL" id="CP028941">
    <property type="protein sequence ID" value="QKM62231.1"/>
    <property type="molecule type" value="Genomic_DNA"/>
</dbReference>
<gene>
    <name evidence="5" type="ORF">DCO16_03550</name>
</gene>
<feature type="domain" description="TauD/TfdA-like" evidence="4">
    <location>
        <begin position="59"/>
        <end position="313"/>
    </location>
</feature>
<organism evidence="5 6">
    <name type="scientific">Polynucleobacter antarcticus</name>
    <dbReference type="NCBI Taxonomy" id="1743162"/>
    <lineage>
        <taxon>Bacteria</taxon>
        <taxon>Pseudomonadati</taxon>
        <taxon>Pseudomonadota</taxon>
        <taxon>Betaproteobacteria</taxon>
        <taxon>Burkholderiales</taxon>
        <taxon>Burkholderiaceae</taxon>
        <taxon>Polynucleobacter</taxon>
    </lineage>
</organism>
<proteinExistence type="predicted"/>
<dbReference type="InterPro" id="IPR042098">
    <property type="entry name" value="TauD-like_sf"/>
</dbReference>
<dbReference type="InterPro" id="IPR003819">
    <property type="entry name" value="TauD/TfdA-like"/>
</dbReference>
<dbReference type="SUPFAM" id="SSF51197">
    <property type="entry name" value="Clavaminate synthase-like"/>
    <property type="match status" value="1"/>
</dbReference>
<evidence type="ECO:0000313" key="5">
    <source>
        <dbReference type="EMBL" id="QKM62231.1"/>
    </source>
</evidence>
<evidence type="ECO:0000259" key="4">
    <source>
        <dbReference type="Pfam" id="PF02668"/>
    </source>
</evidence>